<dbReference type="KEGG" id="fpf:DCC35_08505"/>
<protein>
    <recommendedName>
        <fullName evidence="3">Type IX secretion system membrane protein, PorP/SprF family</fullName>
    </recommendedName>
</protein>
<keyword evidence="2" id="KW-1185">Reference proteome</keyword>
<evidence type="ECO:0008006" key="3">
    <source>
        <dbReference type="Google" id="ProtNLM"/>
    </source>
</evidence>
<evidence type="ECO:0000313" key="2">
    <source>
        <dbReference type="Proteomes" id="UP000298616"/>
    </source>
</evidence>
<dbReference type="Proteomes" id="UP000298616">
    <property type="component" value="Chromosome"/>
</dbReference>
<organism evidence="1 2">
    <name type="scientific">Mangrovivirga cuniculi</name>
    <dbReference type="NCBI Taxonomy" id="2715131"/>
    <lineage>
        <taxon>Bacteria</taxon>
        <taxon>Pseudomonadati</taxon>
        <taxon>Bacteroidota</taxon>
        <taxon>Cytophagia</taxon>
        <taxon>Cytophagales</taxon>
        <taxon>Mangrovivirgaceae</taxon>
        <taxon>Mangrovivirga</taxon>
    </lineage>
</organism>
<dbReference type="EMBL" id="CP028923">
    <property type="protein sequence ID" value="QCK14778.1"/>
    <property type="molecule type" value="Genomic_DNA"/>
</dbReference>
<gene>
    <name evidence="1" type="ORF">DCC35_08505</name>
</gene>
<name>A0A4D7K5W0_9BACT</name>
<proteinExistence type="predicted"/>
<accession>A0A4D7K5W0</accession>
<reference evidence="1 2" key="1">
    <citation type="submission" date="2018-04" db="EMBL/GenBank/DDBJ databases">
        <title>Complete genome uncultured novel isolate.</title>
        <authorList>
            <person name="Merlino G."/>
        </authorList>
    </citation>
    <scope>NUCLEOTIDE SEQUENCE [LARGE SCALE GENOMIC DNA]</scope>
    <source>
        <strain evidence="2">R1DC9</strain>
    </source>
</reference>
<evidence type="ECO:0000313" key="1">
    <source>
        <dbReference type="EMBL" id="QCK14778.1"/>
    </source>
</evidence>
<sequence length="253" mass="28059">MHTIIGQNLSPVSDLSGLGSAGIASDQEITFFDNPVAMLSYKKTTIEAGCYIPFNQPIIGLYTTAITIPGQNYSLGAGFSHFGGENLYSNQVILQGAIKKENFSFGSSIRIDQLTMSEIRSHLTYSIDVSGKFHLSDNSLIAASVRNLTHSTWNNERETPNYYEYRFGFGHKITNNLILMSAIRSSLEDELNGSIAISNLVKESLRFDFGTNFSPSGLNGGIHLILQKVTLHYSSRWIPDFPLSHCFDLKFKL</sequence>
<dbReference type="AlphaFoldDB" id="A0A4D7K5W0"/>